<dbReference type="EMBL" id="MGFG01000009">
    <property type="protein sequence ID" value="OGM01388.1"/>
    <property type="molecule type" value="Genomic_DNA"/>
</dbReference>
<feature type="region of interest" description="Disordered" evidence="1">
    <location>
        <begin position="61"/>
        <end position="124"/>
    </location>
</feature>
<protein>
    <submittedName>
        <fullName evidence="2">Uncharacterized protein</fullName>
    </submittedName>
</protein>
<organism evidence="2 3">
    <name type="scientific">Candidatus Uhrbacteria bacterium RIFOXYC2_FULL_47_19</name>
    <dbReference type="NCBI Taxonomy" id="1802424"/>
    <lineage>
        <taxon>Bacteria</taxon>
        <taxon>Candidatus Uhriibacteriota</taxon>
    </lineage>
</organism>
<name>A0A1F7WGS0_9BACT</name>
<feature type="compositionally biased region" description="Basic residues" evidence="1">
    <location>
        <begin position="74"/>
        <end position="83"/>
    </location>
</feature>
<evidence type="ECO:0000313" key="3">
    <source>
        <dbReference type="Proteomes" id="UP000176988"/>
    </source>
</evidence>
<evidence type="ECO:0000256" key="1">
    <source>
        <dbReference type="SAM" id="MobiDB-lite"/>
    </source>
</evidence>
<dbReference type="AlphaFoldDB" id="A0A1F7WGS0"/>
<gene>
    <name evidence="2" type="ORF">A2480_02375</name>
</gene>
<evidence type="ECO:0000313" key="2">
    <source>
        <dbReference type="EMBL" id="OGM01388.1"/>
    </source>
</evidence>
<sequence>MIRQNDLVPAKICGCETYFQAAYCGRHAISSNSCRNCGCSLAQTDDEGVISEKTDPPDFVEQLADENDVPFFGRSKKKRRRRLKDGLRARATTRPQERRAREDRRRNDGKVGTQVRPSPTARYC</sequence>
<dbReference type="Proteomes" id="UP000176988">
    <property type="component" value="Unassembled WGS sequence"/>
</dbReference>
<feature type="compositionally biased region" description="Basic and acidic residues" evidence="1">
    <location>
        <begin position="95"/>
        <end position="109"/>
    </location>
</feature>
<proteinExistence type="predicted"/>
<comment type="caution">
    <text evidence="2">The sequence shown here is derived from an EMBL/GenBank/DDBJ whole genome shotgun (WGS) entry which is preliminary data.</text>
</comment>
<reference evidence="2 3" key="1">
    <citation type="journal article" date="2016" name="Nat. Commun.">
        <title>Thousands of microbial genomes shed light on interconnected biogeochemical processes in an aquifer system.</title>
        <authorList>
            <person name="Anantharaman K."/>
            <person name="Brown C.T."/>
            <person name="Hug L.A."/>
            <person name="Sharon I."/>
            <person name="Castelle C.J."/>
            <person name="Probst A.J."/>
            <person name="Thomas B.C."/>
            <person name="Singh A."/>
            <person name="Wilkins M.J."/>
            <person name="Karaoz U."/>
            <person name="Brodie E.L."/>
            <person name="Williams K.H."/>
            <person name="Hubbard S.S."/>
            <person name="Banfield J.F."/>
        </authorList>
    </citation>
    <scope>NUCLEOTIDE SEQUENCE [LARGE SCALE GENOMIC DNA]</scope>
</reference>
<accession>A0A1F7WGS0</accession>